<keyword evidence="2" id="KW-0240">DNA-directed RNA polymerase</keyword>
<protein>
    <submittedName>
        <fullName evidence="2">DNA-directed RNA polymerases I and III subunit RPAC2</fullName>
    </submittedName>
</protein>
<gene>
    <name evidence="2" type="ORF">IRJ41_010020</name>
</gene>
<name>A0A9W7TA62_TRIRA</name>
<feature type="compositionally biased region" description="Low complexity" evidence="1">
    <location>
        <begin position="103"/>
        <end position="117"/>
    </location>
</feature>
<feature type="compositionally biased region" description="Basic and acidic residues" evidence="1">
    <location>
        <begin position="67"/>
        <end position="92"/>
    </location>
</feature>
<organism evidence="2 3">
    <name type="scientific">Triplophysa rosa</name>
    <name type="common">Cave loach</name>
    <dbReference type="NCBI Taxonomy" id="992332"/>
    <lineage>
        <taxon>Eukaryota</taxon>
        <taxon>Metazoa</taxon>
        <taxon>Chordata</taxon>
        <taxon>Craniata</taxon>
        <taxon>Vertebrata</taxon>
        <taxon>Euteleostomi</taxon>
        <taxon>Actinopterygii</taxon>
        <taxon>Neopterygii</taxon>
        <taxon>Teleostei</taxon>
        <taxon>Ostariophysi</taxon>
        <taxon>Cypriniformes</taxon>
        <taxon>Nemacheilidae</taxon>
        <taxon>Triplophysa</taxon>
    </lineage>
</organism>
<dbReference type="AlphaFoldDB" id="A0A9W7TA62"/>
<reference evidence="2" key="1">
    <citation type="submission" date="2021-02" db="EMBL/GenBank/DDBJ databases">
        <title>Comparative genomics reveals that relaxation of natural selection precedes convergent phenotypic evolution of cavefish.</title>
        <authorList>
            <person name="Peng Z."/>
        </authorList>
    </citation>
    <scope>NUCLEOTIDE SEQUENCE</scope>
    <source>
        <tissue evidence="2">Muscle</tissue>
    </source>
</reference>
<sequence>MDDNELERKAVEELLKEANRGKLRAETMGPAGWMKCPLGSTNKRFLLNTLGSSAVTPQSRNQGASDRGGKEHGYITCEKHRNKDCEECSHRRDNSHRRRHLNSHSSSSKHQSSSRNDSTPRDHSPYLSRKSNRTRSRSPVRDKKYSDRRKK</sequence>
<keyword evidence="3" id="KW-1185">Reference proteome</keyword>
<dbReference type="Proteomes" id="UP001059041">
    <property type="component" value="Linkage Group LG23"/>
</dbReference>
<proteinExistence type="predicted"/>
<feature type="compositionally biased region" description="Polar residues" evidence="1">
    <location>
        <begin position="49"/>
        <end position="64"/>
    </location>
</feature>
<dbReference type="PANTHER" id="PTHR34769:SF1">
    <property type="entry name" value="RNA POLYMERASE I AND III SUBUNIT D"/>
    <property type="match status" value="1"/>
</dbReference>
<dbReference type="GO" id="GO:0000428">
    <property type="term" value="C:DNA-directed RNA polymerase complex"/>
    <property type="evidence" value="ECO:0007669"/>
    <property type="project" value="UniProtKB-KW"/>
</dbReference>
<evidence type="ECO:0000256" key="1">
    <source>
        <dbReference type="SAM" id="MobiDB-lite"/>
    </source>
</evidence>
<feature type="compositionally biased region" description="Basic residues" evidence="1">
    <location>
        <begin position="93"/>
        <end position="102"/>
    </location>
</feature>
<feature type="region of interest" description="Disordered" evidence="1">
    <location>
        <begin position="49"/>
        <end position="151"/>
    </location>
</feature>
<evidence type="ECO:0000313" key="2">
    <source>
        <dbReference type="EMBL" id="KAI7792412.1"/>
    </source>
</evidence>
<comment type="caution">
    <text evidence="2">The sequence shown here is derived from an EMBL/GenBank/DDBJ whole genome shotgun (WGS) entry which is preliminary data.</text>
</comment>
<dbReference type="PANTHER" id="PTHR34769">
    <property type="entry name" value="RCG42593, ISOFORM CRA_A"/>
    <property type="match status" value="1"/>
</dbReference>
<accession>A0A9W7TA62</accession>
<dbReference type="OrthoDB" id="6352295at2759"/>
<evidence type="ECO:0000313" key="3">
    <source>
        <dbReference type="Proteomes" id="UP001059041"/>
    </source>
</evidence>
<dbReference type="InterPro" id="IPR038948">
    <property type="entry name" value="POLR1D-like"/>
</dbReference>
<dbReference type="EMBL" id="JAFHDT010000023">
    <property type="protein sequence ID" value="KAI7792412.1"/>
    <property type="molecule type" value="Genomic_DNA"/>
</dbReference>
<keyword evidence="2" id="KW-0804">Transcription</keyword>